<sequence length="146" mass="16500">MLCLSGLFVYLCYSPNHYYIMQLTHIAIWTNELERAREFYVKYFNGKSNEKYVNPKKGFASYFVTFEGGAALEIMQRTDVTGEKEGLFIGLAHFAFSVGSKENVDGMIELFRKEGYTILGEPRTTGDGFYEGSISDPDGNIVEIIA</sequence>
<dbReference type="HOGENOM" id="CLU_046006_16_0_10"/>
<dbReference type="InterPro" id="IPR037523">
    <property type="entry name" value="VOC_core"/>
</dbReference>
<feature type="domain" description="VOC" evidence="1">
    <location>
        <begin position="22"/>
        <end position="146"/>
    </location>
</feature>
<comment type="caution">
    <text evidence="2">The sequence shown here is derived from an EMBL/GenBank/DDBJ whole genome shotgun (WGS) entry which is preliminary data.</text>
</comment>
<evidence type="ECO:0000313" key="2">
    <source>
        <dbReference type="EMBL" id="KKB55118.1"/>
    </source>
</evidence>
<dbReference type="Pfam" id="PF00903">
    <property type="entry name" value="Glyoxalase"/>
    <property type="match status" value="1"/>
</dbReference>
<protein>
    <recommendedName>
        <fullName evidence="1">VOC domain-containing protein</fullName>
    </recommendedName>
</protein>
<dbReference type="InterPro" id="IPR004360">
    <property type="entry name" value="Glyas_Fos-R_dOase_dom"/>
</dbReference>
<gene>
    <name evidence="2" type="ORF">HMPREF1536_02572</name>
</gene>
<dbReference type="PROSITE" id="PS51819">
    <property type="entry name" value="VOC"/>
    <property type="match status" value="1"/>
</dbReference>
<dbReference type="STRING" id="1203610.HMPREF1536_02572"/>
<dbReference type="InterPro" id="IPR051332">
    <property type="entry name" value="Fosfomycin_Res_Enzymes"/>
</dbReference>
<dbReference type="PANTHER" id="PTHR36113">
    <property type="entry name" value="LYASE, PUTATIVE-RELATED-RELATED"/>
    <property type="match status" value="1"/>
</dbReference>
<dbReference type="Gene3D" id="3.10.180.10">
    <property type="entry name" value="2,3-Dihydroxybiphenyl 1,2-Dioxygenase, domain 1"/>
    <property type="match status" value="1"/>
</dbReference>
<proteinExistence type="predicted"/>
<evidence type="ECO:0000259" key="1">
    <source>
        <dbReference type="PROSITE" id="PS51819"/>
    </source>
</evidence>
<dbReference type="PANTHER" id="PTHR36113:SF1">
    <property type="entry name" value="GLYOXALASE_BLEOMYCIN RESISTANCE PROTEIN_DIOXYGENASE"/>
    <property type="match status" value="1"/>
</dbReference>
<organism evidence="2 3">
    <name type="scientific">Parabacteroides gordonii MS-1 = DSM 23371</name>
    <dbReference type="NCBI Taxonomy" id="1203610"/>
    <lineage>
        <taxon>Bacteria</taxon>
        <taxon>Pseudomonadati</taxon>
        <taxon>Bacteroidota</taxon>
        <taxon>Bacteroidia</taxon>
        <taxon>Bacteroidales</taxon>
        <taxon>Tannerellaceae</taxon>
        <taxon>Parabacteroides</taxon>
    </lineage>
</organism>
<name>A0A0F5JBN5_9BACT</name>
<evidence type="ECO:0000313" key="3">
    <source>
        <dbReference type="Proteomes" id="UP000033035"/>
    </source>
</evidence>
<dbReference type="PATRIC" id="fig|1203610.3.peg.2641"/>
<dbReference type="SUPFAM" id="SSF54593">
    <property type="entry name" value="Glyoxalase/Bleomycin resistance protein/Dihydroxybiphenyl dioxygenase"/>
    <property type="match status" value="1"/>
</dbReference>
<dbReference type="AlphaFoldDB" id="A0A0F5JBN5"/>
<dbReference type="Proteomes" id="UP000033035">
    <property type="component" value="Unassembled WGS sequence"/>
</dbReference>
<reference evidence="2 3" key="1">
    <citation type="submission" date="2013-04" db="EMBL/GenBank/DDBJ databases">
        <title>The Genome Sequence of Parabacteroides gordonii DSM 23371.</title>
        <authorList>
            <consortium name="The Broad Institute Genomics Platform"/>
            <person name="Earl A."/>
            <person name="Ward D."/>
            <person name="Feldgarden M."/>
            <person name="Gevers D."/>
            <person name="Martens E."/>
            <person name="Sakamoto M."/>
            <person name="Benno Y."/>
            <person name="Suzuki N."/>
            <person name="Matsunaga N."/>
            <person name="Koshihara K."/>
            <person name="Seki M."/>
            <person name="Komiya H."/>
            <person name="Walker B."/>
            <person name="Young S."/>
            <person name="Zeng Q."/>
            <person name="Gargeya S."/>
            <person name="Fitzgerald M."/>
            <person name="Haas B."/>
            <person name="Abouelleil A."/>
            <person name="Allen A.W."/>
            <person name="Alvarado L."/>
            <person name="Arachchi H.M."/>
            <person name="Berlin A.M."/>
            <person name="Chapman S.B."/>
            <person name="Gainer-Dewar J."/>
            <person name="Goldberg J."/>
            <person name="Griggs A."/>
            <person name="Gujja S."/>
            <person name="Hansen M."/>
            <person name="Howarth C."/>
            <person name="Imamovic A."/>
            <person name="Ireland A."/>
            <person name="Larimer J."/>
            <person name="McCowan C."/>
            <person name="Murphy C."/>
            <person name="Pearson M."/>
            <person name="Poon T.W."/>
            <person name="Priest M."/>
            <person name="Roberts A."/>
            <person name="Saif S."/>
            <person name="Shea T."/>
            <person name="Sisk P."/>
            <person name="Sykes S."/>
            <person name="Wortman J."/>
            <person name="Nusbaum C."/>
            <person name="Birren B."/>
        </authorList>
    </citation>
    <scope>NUCLEOTIDE SEQUENCE [LARGE SCALE GENOMIC DNA]</scope>
    <source>
        <strain evidence="2 3">MS-1</strain>
    </source>
</reference>
<accession>A0A0F5JBN5</accession>
<keyword evidence="3" id="KW-1185">Reference proteome</keyword>
<dbReference type="InterPro" id="IPR029068">
    <property type="entry name" value="Glyas_Bleomycin-R_OHBP_Dase"/>
</dbReference>
<dbReference type="EMBL" id="AQHW01000015">
    <property type="protein sequence ID" value="KKB55118.1"/>
    <property type="molecule type" value="Genomic_DNA"/>
</dbReference>